<sequence length="98" mass="11173">MSLTILAVNLDTVKQTKRTKKVKRFPSCGIRDEPRPSTLLRDLSPTFENLVRGKEVVSECIQKISSKDKEIFHLEDETDYELFDYTPLNDGTPDSVIA</sequence>
<reference evidence="1 2" key="1">
    <citation type="submission" date="2024-11" db="EMBL/GenBank/DDBJ databases">
        <title>A near-complete genome assembly of Cinchona calisaya.</title>
        <authorList>
            <person name="Lian D.C."/>
            <person name="Zhao X.W."/>
            <person name="Wei L."/>
        </authorList>
    </citation>
    <scope>NUCLEOTIDE SEQUENCE [LARGE SCALE GENOMIC DNA]</scope>
    <source>
        <tissue evidence="1">Nenye</tissue>
    </source>
</reference>
<name>A0ABD2XV98_9GENT</name>
<dbReference type="EMBL" id="JBJUIK010000017">
    <property type="protein sequence ID" value="KAL3498174.1"/>
    <property type="molecule type" value="Genomic_DNA"/>
</dbReference>
<keyword evidence="2" id="KW-1185">Reference proteome</keyword>
<comment type="caution">
    <text evidence="1">The sequence shown here is derived from an EMBL/GenBank/DDBJ whole genome shotgun (WGS) entry which is preliminary data.</text>
</comment>
<proteinExistence type="predicted"/>
<evidence type="ECO:0000313" key="1">
    <source>
        <dbReference type="EMBL" id="KAL3498174.1"/>
    </source>
</evidence>
<gene>
    <name evidence="1" type="ORF">ACH5RR_040906</name>
</gene>
<evidence type="ECO:0000313" key="2">
    <source>
        <dbReference type="Proteomes" id="UP001630127"/>
    </source>
</evidence>
<organism evidence="1 2">
    <name type="scientific">Cinchona calisaya</name>
    <dbReference type="NCBI Taxonomy" id="153742"/>
    <lineage>
        <taxon>Eukaryota</taxon>
        <taxon>Viridiplantae</taxon>
        <taxon>Streptophyta</taxon>
        <taxon>Embryophyta</taxon>
        <taxon>Tracheophyta</taxon>
        <taxon>Spermatophyta</taxon>
        <taxon>Magnoliopsida</taxon>
        <taxon>eudicotyledons</taxon>
        <taxon>Gunneridae</taxon>
        <taxon>Pentapetalae</taxon>
        <taxon>asterids</taxon>
        <taxon>lamiids</taxon>
        <taxon>Gentianales</taxon>
        <taxon>Rubiaceae</taxon>
        <taxon>Cinchonoideae</taxon>
        <taxon>Cinchoneae</taxon>
        <taxon>Cinchona</taxon>
    </lineage>
</organism>
<dbReference type="AlphaFoldDB" id="A0ABD2XV98"/>
<protein>
    <submittedName>
        <fullName evidence="1">Uncharacterized protein</fullName>
    </submittedName>
</protein>
<dbReference type="Proteomes" id="UP001630127">
    <property type="component" value="Unassembled WGS sequence"/>
</dbReference>
<accession>A0ABD2XV98</accession>